<dbReference type="GO" id="GO:0071986">
    <property type="term" value="C:Ragulator complex"/>
    <property type="evidence" value="ECO:0007669"/>
    <property type="project" value="InterPro"/>
</dbReference>
<keyword evidence="5" id="KW-0449">Lipoprotein</keyword>
<dbReference type="GO" id="GO:0001919">
    <property type="term" value="P:regulation of receptor recycling"/>
    <property type="evidence" value="ECO:0007669"/>
    <property type="project" value="InterPro"/>
</dbReference>
<evidence type="ECO:0000256" key="5">
    <source>
        <dbReference type="ARBA" id="ARBA00023288"/>
    </source>
</evidence>
<evidence type="ECO:0000256" key="7">
    <source>
        <dbReference type="SAM" id="Phobius"/>
    </source>
</evidence>
<dbReference type="GO" id="GO:0031902">
    <property type="term" value="C:late endosome membrane"/>
    <property type="evidence" value="ECO:0007669"/>
    <property type="project" value="InterPro"/>
</dbReference>
<feature type="compositionally biased region" description="Polar residues" evidence="6">
    <location>
        <begin position="64"/>
        <end position="76"/>
    </location>
</feature>
<dbReference type="GO" id="GO:0043410">
    <property type="term" value="P:positive regulation of MAPK cascade"/>
    <property type="evidence" value="ECO:0007669"/>
    <property type="project" value="InterPro"/>
</dbReference>
<accession>A0A6A6V0G6</accession>
<feature type="transmembrane region" description="Helical" evidence="7">
    <location>
        <begin position="20"/>
        <end position="41"/>
    </location>
</feature>
<dbReference type="GO" id="GO:0032008">
    <property type="term" value="P:positive regulation of TOR signaling"/>
    <property type="evidence" value="ECO:0007669"/>
    <property type="project" value="InterPro"/>
</dbReference>
<evidence type="ECO:0000256" key="3">
    <source>
        <dbReference type="ARBA" id="ARBA00023136"/>
    </source>
</evidence>
<dbReference type="OrthoDB" id="5299893at2759"/>
<keyword evidence="3 7" id="KW-0472">Membrane</keyword>
<organism evidence="8 9">
    <name type="scientific">Sporormia fimetaria CBS 119925</name>
    <dbReference type="NCBI Taxonomy" id="1340428"/>
    <lineage>
        <taxon>Eukaryota</taxon>
        <taxon>Fungi</taxon>
        <taxon>Dikarya</taxon>
        <taxon>Ascomycota</taxon>
        <taxon>Pezizomycotina</taxon>
        <taxon>Dothideomycetes</taxon>
        <taxon>Pleosporomycetidae</taxon>
        <taxon>Pleosporales</taxon>
        <taxon>Sporormiaceae</taxon>
        <taxon>Sporormia</taxon>
    </lineage>
</organism>
<dbReference type="SMART" id="SM01262">
    <property type="entry name" value="LAMTOR"/>
    <property type="match status" value="1"/>
</dbReference>
<dbReference type="InterPro" id="IPR028209">
    <property type="entry name" value="LAMTOR1/MEH1"/>
</dbReference>
<dbReference type="AlphaFoldDB" id="A0A6A6V0G6"/>
<gene>
    <name evidence="8" type="ORF">M011DRAFT_258091</name>
</gene>
<dbReference type="GO" id="GO:0071230">
    <property type="term" value="P:cellular response to amino acid stimulus"/>
    <property type="evidence" value="ECO:0007669"/>
    <property type="project" value="InterPro"/>
</dbReference>
<keyword evidence="2" id="KW-0519">Myristate</keyword>
<dbReference type="Proteomes" id="UP000799440">
    <property type="component" value="Unassembled WGS sequence"/>
</dbReference>
<keyword evidence="4" id="KW-0564">Palmitate</keyword>
<dbReference type="GO" id="GO:0016197">
    <property type="term" value="P:endosomal transport"/>
    <property type="evidence" value="ECO:0007669"/>
    <property type="project" value="InterPro"/>
</dbReference>
<dbReference type="GO" id="GO:0045121">
    <property type="term" value="C:membrane raft"/>
    <property type="evidence" value="ECO:0007669"/>
    <property type="project" value="InterPro"/>
</dbReference>
<evidence type="ECO:0000313" key="9">
    <source>
        <dbReference type="Proteomes" id="UP000799440"/>
    </source>
</evidence>
<protein>
    <submittedName>
        <fullName evidence="8">Uncharacterized protein</fullName>
    </submittedName>
</protein>
<name>A0A6A6V0G6_9PLEO</name>
<feature type="region of interest" description="Disordered" evidence="6">
    <location>
        <begin position="49"/>
        <end position="78"/>
    </location>
</feature>
<evidence type="ECO:0000256" key="1">
    <source>
        <dbReference type="ARBA" id="ARBA00004308"/>
    </source>
</evidence>
<evidence type="ECO:0000256" key="6">
    <source>
        <dbReference type="SAM" id="MobiDB-lite"/>
    </source>
</evidence>
<keyword evidence="7" id="KW-1133">Transmembrane helix</keyword>
<reference evidence="8" key="1">
    <citation type="journal article" date="2020" name="Stud. Mycol.">
        <title>101 Dothideomycetes genomes: a test case for predicting lifestyles and emergence of pathogens.</title>
        <authorList>
            <person name="Haridas S."/>
            <person name="Albert R."/>
            <person name="Binder M."/>
            <person name="Bloem J."/>
            <person name="Labutti K."/>
            <person name="Salamov A."/>
            <person name="Andreopoulos B."/>
            <person name="Baker S."/>
            <person name="Barry K."/>
            <person name="Bills G."/>
            <person name="Bluhm B."/>
            <person name="Cannon C."/>
            <person name="Castanera R."/>
            <person name="Culley D."/>
            <person name="Daum C."/>
            <person name="Ezra D."/>
            <person name="Gonzalez J."/>
            <person name="Henrissat B."/>
            <person name="Kuo A."/>
            <person name="Liang C."/>
            <person name="Lipzen A."/>
            <person name="Lutzoni F."/>
            <person name="Magnuson J."/>
            <person name="Mondo S."/>
            <person name="Nolan M."/>
            <person name="Ohm R."/>
            <person name="Pangilinan J."/>
            <person name="Park H.-J."/>
            <person name="Ramirez L."/>
            <person name="Alfaro M."/>
            <person name="Sun H."/>
            <person name="Tritt A."/>
            <person name="Yoshinaga Y."/>
            <person name="Zwiers L.-H."/>
            <person name="Turgeon B."/>
            <person name="Goodwin S."/>
            <person name="Spatafora J."/>
            <person name="Crous P."/>
            <person name="Grigoriev I."/>
        </authorList>
    </citation>
    <scope>NUCLEOTIDE SEQUENCE</scope>
    <source>
        <strain evidence="8">CBS 119925</strain>
    </source>
</reference>
<comment type="subcellular location">
    <subcellularLocation>
        <location evidence="1">Endomembrane system</location>
    </subcellularLocation>
</comment>
<keyword evidence="9" id="KW-1185">Reference proteome</keyword>
<dbReference type="EMBL" id="MU006604">
    <property type="protein sequence ID" value="KAF2742801.1"/>
    <property type="molecule type" value="Genomic_DNA"/>
</dbReference>
<evidence type="ECO:0000256" key="2">
    <source>
        <dbReference type="ARBA" id="ARBA00022707"/>
    </source>
</evidence>
<keyword evidence="7" id="KW-0812">Transmembrane</keyword>
<evidence type="ECO:0000256" key="4">
    <source>
        <dbReference type="ARBA" id="ARBA00023139"/>
    </source>
</evidence>
<dbReference type="Pfam" id="PF15454">
    <property type="entry name" value="LAMTOR"/>
    <property type="match status" value="1"/>
</dbReference>
<proteinExistence type="predicted"/>
<sequence>MRSSSTPTSNLTSTCLAHPTSLLGLLPHILLMGVCASCLGVGRRPSASAQSDTSHLLGDPYQPQYGSINAPASHSGRTIDPEEIRRQRDALERICAQTSDKLIHVSQAAQADEASKMASEYSRLFNERFPAQTKWSSSTVGSLDEDESSWLAKIVGSSTDAEGSWDRVEPIESGALTIQFGDALGSDRRQVR</sequence>
<evidence type="ECO:0000313" key="8">
    <source>
        <dbReference type="EMBL" id="KAF2742801.1"/>
    </source>
</evidence>